<evidence type="ECO:0008006" key="3">
    <source>
        <dbReference type="Google" id="ProtNLM"/>
    </source>
</evidence>
<accession>A0ABT7C822</accession>
<protein>
    <recommendedName>
        <fullName evidence="3">PqqD family protein</fullName>
    </recommendedName>
</protein>
<evidence type="ECO:0000313" key="2">
    <source>
        <dbReference type="Proteomes" id="UP001170379"/>
    </source>
</evidence>
<dbReference type="Proteomes" id="UP001170379">
    <property type="component" value="Unassembled WGS sequence"/>
</dbReference>
<proteinExistence type="predicted"/>
<keyword evidence="2" id="KW-1185">Reference proteome</keyword>
<organism evidence="1 2">
    <name type="scientific">Gulosibacter molinativorax</name>
    <dbReference type="NCBI Taxonomy" id="256821"/>
    <lineage>
        <taxon>Bacteria</taxon>
        <taxon>Bacillati</taxon>
        <taxon>Actinomycetota</taxon>
        <taxon>Actinomycetes</taxon>
        <taxon>Micrococcales</taxon>
        <taxon>Microbacteriaceae</taxon>
        <taxon>Gulosibacter</taxon>
    </lineage>
</organism>
<dbReference type="EMBL" id="PXVD01000011">
    <property type="protein sequence ID" value="MDJ1371278.1"/>
    <property type="molecule type" value="Genomic_DNA"/>
</dbReference>
<reference evidence="1" key="2">
    <citation type="journal article" date="2022" name="Sci. Rep.">
        <title>In silico prediction of the enzymes involved in the degradation of the herbicide molinate by Gulosibacter molinativorax ON4T.</title>
        <authorList>
            <person name="Lopes A.R."/>
            <person name="Bunin E."/>
            <person name="Viana A.T."/>
            <person name="Froufe H."/>
            <person name="Munoz-Merida A."/>
            <person name="Pinho D."/>
            <person name="Figueiredo J."/>
            <person name="Barroso C."/>
            <person name="Vaz-Moreira I."/>
            <person name="Bellanger X."/>
            <person name="Egas C."/>
            <person name="Nunes O.C."/>
        </authorList>
    </citation>
    <scope>NUCLEOTIDE SEQUENCE</scope>
    <source>
        <strain evidence="1">ON4</strain>
    </source>
</reference>
<comment type="caution">
    <text evidence="1">The sequence shown here is derived from an EMBL/GenBank/DDBJ whole genome shotgun (WGS) entry which is preliminary data.</text>
</comment>
<evidence type="ECO:0000313" key="1">
    <source>
        <dbReference type="EMBL" id="MDJ1371278.1"/>
    </source>
</evidence>
<reference evidence="1" key="1">
    <citation type="submission" date="2018-03" db="EMBL/GenBank/DDBJ databases">
        <authorList>
            <person name="Nunes O.C."/>
            <person name="Lopes A.R."/>
            <person name="Froufe H."/>
            <person name="Munoz-Merida A."/>
            <person name="Barroso C."/>
            <person name="Egas C."/>
        </authorList>
    </citation>
    <scope>NUCLEOTIDE SEQUENCE</scope>
    <source>
        <strain evidence="1">ON4</strain>
    </source>
</reference>
<name>A0ABT7C822_9MICO</name>
<sequence>MGYVTDETVSFRTDLSVIPFAKPLSIGRRPGIKKLSSPMDLGMRVATEPLRLASLVLLDRRIEPIEPRVDTVDLLEALGELAEQTSSLAQLPHPLLALTDVVAATGGVKRFVYSDADDLMGLVTVLLEAPPVRHPVITEVAMESHAPTQVGNFGRRPFIDALLIDERLVILTEGKLHVLDGIGPNLWMEANDTSLVEITERLLESLGVPPPGVNLVETVAAAVDALLEANLLVRKDE</sequence>
<gene>
    <name evidence="1" type="ORF">C7K25_07835</name>
</gene>